<dbReference type="Pfam" id="PF17932">
    <property type="entry name" value="TetR_C_24"/>
    <property type="match status" value="1"/>
</dbReference>
<evidence type="ECO:0000313" key="6">
    <source>
        <dbReference type="Proteomes" id="UP000198642"/>
    </source>
</evidence>
<dbReference type="RefSeq" id="WP_280141228.1">
    <property type="nucleotide sequence ID" value="NZ_FOJW01000001.1"/>
</dbReference>
<dbReference type="SUPFAM" id="SSF48498">
    <property type="entry name" value="Tetracyclin repressor-like, C-terminal domain"/>
    <property type="match status" value="1"/>
</dbReference>
<dbReference type="PROSITE" id="PS50977">
    <property type="entry name" value="HTH_TETR_2"/>
    <property type="match status" value="1"/>
</dbReference>
<dbReference type="Proteomes" id="UP000198642">
    <property type="component" value="Unassembled WGS sequence"/>
</dbReference>
<dbReference type="Pfam" id="PF00440">
    <property type="entry name" value="TetR_N"/>
    <property type="match status" value="1"/>
</dbReference>
<keyword evidence="6" id="KW-1185">Reference proteome</keyword>
<protein>
    <submittedName>
        <fullName evidence="5">Transcriptional regulator, TetR family</fullName>
    </submittedName>
</protein>
<evidence type="ECO:0000256" key="1">
    <source>
        <dbReference type="ARBA" id="ARBA00022491"/>
    </source>
</evidence>
<dbReference type="InterPro" id="IPR009057">
    <property type="entry name" value="Homeodomain-like_sf"/>
</dbReference>
<proteinExistence type="predicted"/>
<sequence>MKGGFRTDLRKKIIEEALVLFERYGFHGVTVNQIVDKTGTSKGGFYHHFTSKDELLFVIHDEFITYALEKATIANETYDDPIKKLQAIIKDFVKTFGLYKPHISVFYQENIYLKPEYEIRIKKKRDQFKQIMMNALSEGKEAGEFRDDVPVDITAMAILGMVNWTYKWYQSSGTKSIDEIGSIYVDLILHAVLKPDSFLENTYQELLLSSVKRDFNV</sequence>
<evidence type="ECO:0000259" key="4">
    <source>
        <dbReference type="PROSITE" id="PS50977"/>
    </source>
</evidence>
<dbReference type="InterPro" id="IPR001647">
    <property type="entry name" value="HTH_TetR"/>
</dbReference>
<dbReference type="Gene3D" id="1.10.357.10">
    <property type="entry name" value="Tetracycline Repressor, domain 2"/>
    <property type="match status" value="1"/>
</dbReference>
<accession>A0A1I0VGW9</accession>
<dbReference type="InterPro" id="IPR041490">
    <property type="entry name" value="KstR2_TetR_C"/>
</dbReference>
<dbReference type="SUPFAM" id="SSF46689">
    <property type="entry name" value="Homeodomain-like"/>
    <property type="match status" value="1"/>
</dbReference>
<dbReference type="InterPro" id="IPR050624">
    <property type="entry name" value="HTH-type_Tx_Regulator"/>
</dbReference>
<gene>
    <name evidence="5" type="ORF">SAMN04488072_101396</name>
</gene>
<dbReference type="STRING" id="237679.SAMN04488072_101396"/>
<dbReference type="PRINTS" id="PR00455">
    <property type="entry name" value="HTHTETR"/>
</dbReference>
<dbReference type="PANTHER" id="PTHR43479">
    <property type="entry name" value="ACREF/ENVCD OPERON REPRESSOR-RELATED"/>
    <property type="match status" value="1"/>
</dbReference>
<dbReference type="Gene3D" id="1.10.10.60">
    <property type="entry name" value="Homeodomain-like"/>
    <property type="match status" value="1"/>
</dbReference>
<dbReference type="PANTHER" id="PTHR43479:SF11">
    <property type="entry name" value="ACREF_ENVCD OPERON REPRESSOR-RELATED"/>
    <property type="match status" value="1"/>
</dbReference>
<name>A0A1I0VGW9_9BACI</name>
<keyword evidence="1" id="KW-0678">Repressor</keyword>
<reference evidence="5 6" key="1">
    <citation type="submission" date="2016-10" db="EMBL/GenBank/DDBJ databases">
        <authorList>
            <person name="de Groot N.N."/>
        </authorList>
    </citation>
    <scope>NUCLEOTIDE SEQUENCE [LARGE SCALE GENOMIC DNA]</scope>
    <source>
        <strain evidence="5 6">CGMCC 1.3702</strain>
    </source>
</reference>
<keyword evidence="2 3" id="KW-0238">DNA-binding</keyword>
<organism evidence="5 6">
    <name type="scientific">Lentibacillus halodurans</name>
    <dbReference type="NCBI Taxonomy" id="237679"/>
    <lineage>
        <taxon>Bacteria</taxon>
        <taxon>Bacillati</taxon>
        <taxon>Bacillota</taxon>
        <taxon>Bacilli</taxon>
        <taxon>Bacillales</taxon>
        <taxon>Bacillaceae</taxon>
        <taxon>Lentibacillus</taxon>
    </lineage>
</organism>
<evidence type="ECO:0000313" key="5">
    <source>
        <dbReference type="EMBL" id="SFA75273.1"/>
    </source>
</evidence>
<evidence type="ECO:0000256" key="3">
    <source>
        <dbReference type="PROSITE-ProRule" id="PRU00335"/>
    </source>
</evidence>
<feature type="DNA-binding region" description="H-T-H motif" evidence="3">
    <location>
        <begin position="30"/>
        <end position="49"/>
    </location>
</feature>
<dbReference type="EMBL" id="FOJW01000001">
    <property type="protein sequence ID" value="SFA75273.1"/>
    <property type="molecule type" value="Genomic_DNA"/>
</dbReference>
<feature type="domain" description="HTH tetR-type" evidence="4">
    <location>
        <begin position="7"/>
        <end position="67"/>
    </location>
</feature>
<dbReference type="InterPro" id="IPR036271">
    <property type="entry name" value="Tet_transcr_reg_TetR-rel_C_sf"/>
</dbReference>
<dbReference type="AlphaFoldDB" id="A0A1I0VGW9"/>
<dbReference type="GO" id="GO:0003677">
    <property type="term" value="F:DNA binding"/>
    <property type="evidence" value="ECO:0007669"/>
    <property type="project" value="UniProtKB-UniRule"/>
</dbReference>
<evidence type="ECO:0000256" key="2">
    <source>
        <dbReference type="ARBA" id="ARBA00023125"/>
    </source>
</evidence>